<accession>A0A7G7CSQ2</accession>
<organism evidence="2 3">
    <name type="scientific">Corynebacterium incognita</name>
    <dbReference type="NCBI Taxonomy" id="2754725"/>
    <lineage>
        <taxon>Bacteria</taxon>
        <taxon>Bacillati</taxon>
        <taxon>Actinomycetota</taxon>
        <taxon>Actinomycetes</taxon>
        <taxon>Mycobacteriales</taxon>
        <taxon>Corynebacteriaceae</taxon>
        <taxon>Corynebacterium</taxon>
    </lineage>
</organism>
<reference evidence="2 3" key="1">
    <citation type="submission" date="2020-07" db="EMBL/GenBank/DDBJ databases">
        <title>Complete genome and description of Corynebacterium incognita strain Marseille-Q3630 sp. nov.</title>
        <authorList>
            <person name="Boxberger M."/>
        </authorList>
    </citation>
    <scope>NUCLEOTIDE SEQUENCE [LARGE SCALE GENOMIC DNA]</scope>
    <source>
        <strain evidence="2 3">Marseille-Q3630</strain>
    </source>
</reference>
<evidence type="ECO:0000313" key="3">
    <source>
        <dbReference type="Proteomes" id="UP000515743"/>
    </source>
</evidence>
<dbReference type="Proteomes" id="UP000515743">
    <property type="component" value="Chromosome"/>
</dbReference>
<evidence type="ECO:0000256" key="1">
    <source>
        <dbReference type="SAM" id="MobiDB-lite"/>
    </source>
</evidence>
<protein>
    <recommendedName>
        <fullName evidence="4">Anti-sigma factor</fullName>
    </recommendedName>
</protein>
<dbReference type="EMBL" id="CP059404">
    <property type="protein sequence ID" value="QNE90618.1"/>
    <property type="molecule type" value="Genomic_DNA"/>
</dbReference>
<dbReference type="AlphaFoldDB" id="A0A7G7CSQ2"/>
<feature type="compositionally biased region" description="Basic and acidic residues" evidence="1">
    <location>
        <begin position="63"/>
        <end position="72"/>
    </location>
</feature>
<evidence type="ECO:0000313" key="2">
    <source>
        <dbReference type="EMBL" id="QNE90618.1"/>
    </source>
</evidence>
<dbReference type="KEGG" id="cik:H0194_09825"/>
<proteinExistence type="predicted"/>
<sequence length="96" mass="10877">MEHKAAHRARIHVLHCNECRAEVKRVRGAADWVRGRSTEEQLTAPQDLIARLAGLEHTPPSDAAREAGEDPKMTPQGDLMDRFEMVFRALKRNHGQ</sequence>
<feature type="region of interest" description="Disordered" evidence="1">
    <location>
        <begin position="58"/>
        <end position="78"/>
    </location>
</feature>
<evidence type="ECO:0008006" key="4">
    <source>
        <dbReference type="Google" id="ProtNLM"/>
    </source>
</evidence>
<keyword evidence="3" id="KW-1185">Reference proteome</keyword>
<gene>
    <name evidence="2" type="ORF">H0194_09825</name>
</gene>
<name>A0A7G7CSQ2_9CORY</name>